<accession>F2LSC4</accession>
<sequence length="516" mass="57256">MKHSISLTINGYQANVATLGHALYHLNRHVTDPGSLPRPEALSDIMLLRNGVPMTVVEQRRPSGRVFGIRTAGSENSFFLEMIDEIDREVMRVDGILRAPHEMTFFDWMAVTSVGSAAYNVYPCFPGDTDAEVDFMSLCQQEFHSRFGHGHNGPLYDVQQTNARHDVHVAYALMYGKPVPEDVVEWYREGPGLRKGRASDLGGFEIVLALPELRGALTPEQFRFLSNVVRAAEKKAAQGVTMTAEALSPYIAVLSKLGPNATFVDADNALTAAGLLQVEDLPESMKAAQPSDISGMSEAAQQLHRMLADATFASESTRLARDHQTGNLSDREYARQLNMARHTHATRPTSYAIAMTKAIETRDVDYLLRIVDQASGNETSKEFMFKRYDVKIKGLNREKRRAAIFSFCGFTAEQQALYEAKIAQAKNTRLQDLAAKDATEQAERVNVRAPDGIKTMRQFVDDAVSNGFSKLVKYRRGHFQWHLFNPDTTMALGLSVTHGGLAYARDALHLSVLSVA</sequence>
<name>F2LSC4_BURGS</name>
<geneLocation type="plasmid" evidence="1 2">
    <name>bgla_3p</name>
</geneLocation>
<dbReference type="AlphaFoldDB" id="F2LSC4"/>
<gene>
    <name evidence="1" type="ordered locus">bgla_3p0180</name>
</gene>
<keyword evidence="2" id="KW-1185">Reference proteome</keyword>
<keyword evidence="1" id="KW-0614">Plasmid</keyword>
<dbReference type="EMBL" id="CP002603">
    <property type="protein sequence ID" value="AEA65720.1"/>
    <property type="molecule type" value="Genomic_DNA"/>
</dbReference>
<dbReference type="Proteomes" id="UP000008316">
    <property type="component" value="Plasmid bgla_3p"/>
</dbReference>
<reference evidence="1 2" key="1">
    <citation type="journal article" date="2011" name="J. Bacteriol.">
        <title>Complete genome sequence of Burkholderia gladioli BSR3.</title>
        <authorList>
            <person name="Seo Y.S."/>
            <person name="Lim J."/>
            <person name="Choi B.S."/>
            <person name="Kim H."/>
            <person name="Goo E."/>
            <person name="Lee B."/>
            <person name="Lim J.S."/>
            <person name="Choi I.Y."/>
            <person name="Moon J.S."/>
            <person name="Kim J."/>
            <person name="Hwang I."/>
        </authorList>
    </citation>
    <scope>NUCLEOTIDE SEQUENCE [LARGE SCALE GENOMIC DNA]</scope>
    <source>
        <strain evidence="1 2">BSR3</strain>
        <plasmid evidence="1">bgla_3p</plasmid>
    </source>
</reference>
<protein>
    <submittedName>
        <fullName evidence="1">Uncharacterized protein</fullName>
    </submittedName>
</protein>
<dbReference type="RefSeq" id="WP_013691855.1">
    <property type="nucleotide sequence ID" value="NC_015378.1"/>
</dbReference>
<dbReference type="KEGG" id="bgd:bgla_3p0180"/>
<proteinExistence type="predicted"/>
<evidence type="ECO:0000313" key="2">
    <source>
        <dbReference type="Proteomes" id="UP000008316"/>
    </source>
</evidence>
<dbReference type="HOGENOM" id="CLU_539344_0_0_4"/>
<organism evidence="1 2">
    <name type="scientific">Burkholderia gladioli (strain BSR3)</name>
    <dbReference type="NCBI Taxonomy" id="999541"/>
    <lineage>
        <taxon>Bacteria</taxon>
        <taxon>Pseudomonadati</taxon>
        <taxon>Pseudomonadota</taxon>
        <taxon>Betaproteobacteria</taxon>
        <taxon>Burkholderiales</taxon>
        <taxon>Burkholderiaceae</taxon>
        <taxon>Burkholderia</taxon>
    </lineage>
</organism>
<evidence type="ECO:0000313" key="1">
    <source>
        <dbReference type="EMBL" id="AEA65720.1"/>
    </source>
</evidence>